<dbReference type="InterPro" id="IPR025476">
    <property type="entry name" value="Helitron_helicase-like"/>
</dbReference>
<feature type="region of interest" description="Disordered" evidence="1">
    <location>
        <begin position="150"/>
        <end position="174"/>
    </location>
</feature>
<evidence type="ECO:0000256" key="1">
    <source>
        <dbReference type="SAM" id="MobiDB-lite"/>
    </source>
</evidence>
<protein>
    <recommendedName>
        <fullName evidence="2">Helitron helicase-like domain-containing protein</fullName>
    </recommendedName>
</protein>
<reference evidence="3" key="1">
    <citation type="submission" date="2023-02" db="EMBL/GenBank/DDBJ databases">
        <title>Genome of toxic invasive species Heracleum sosnowskyi carries increased number of genes despite the absence of recent whole-genome duplications.</title>
        <authorList>
            <person name="Schelkunov M."/>
            <person name="Shtratnikova V."/>
            <person name="Makarenko M."/>
            <person name="Klepikova A."/>
            <person name="Omelchenko D."/>
            <person name="Novikova G."/>
            <person name="Obukhova E."/>
            <person name="Bogdanov V."/>
            <person name="Penin A."/>
            <person name="Logacheva M."/>
        </authorList>
    </citation>
    <scope>NUCLEOTIDE SEQUENCE</scope>
    <source>
        <strain evidence="3">Hsosn_3</strain>
        <tissue evidence="3">Leaf</tissue>
    </source>
</reference>
<name>A0AAD8HJV2_9APIA</name>
<feature type="domain" description="Helitron helicase-like" evidence="2">
    <location>
        <begin position="428"/>
        <end position="461"/>
    </location>
</feature>
<organism evidence="3 4">
    <name type="scientific">Heracleum sosnowskyi</name>
    <dbReference type="NCBI Taxonomy" id="360622"/>
    <lineage>
        <taxon>Eukaryota</taxon>
        <taxon>Viridiplantae</taxon>
        <taxon>Streptophyta</taxon>
        <taxon>Embryophyta</taxon>
        <taxon>Tracheophyta</taxon>
        <taxon>Spermatophyta</taxon>
        <taxon>Magnoliopsida</taxon>
        <taxon>eudicotyledons</taxon>
        <taxon>Gunneridae</taxon>
        <taxon>Pentapetalae</taxon>
        <taxon>asterids</taxon>
        <taxon>campanulids</taxon>
        <taxon>Apiales</taxon>
        <taxon>Apiaceae</taxon>
        <taxon>Apioideae</taxon>
        <taxon>apioid superclade</taxon>
        <taxon>Tordylieae</taxon>
        <taxon>Tordyliinae</taxon>
        <taxon>Heracleum</taxon>
    </lineage>
</organism>
<dbReference type="Pfam" id="PF14214">
    <property type="entry name" value="Helitron_like_N"/>
    <property type="match status" value="1"/>
</dbReference>
<evidence type="ECO:0000313" key="4">
    <source>
        <dbReference type="Proteomes" id="UP001237642"/>
    </source>
</evidence>
<dbReference type="PANTHER" id="PTHR45786:SF66">
    <property type="entry name" value="HOOK MOTIF PROTEIN, PUTATIVE-RELATED"/>
    <property type="match status" value="1"/>
</dbReference>
<dbReference type="PANTHER" id="PTHR45786">
    <property type="entry name" value="DNA BINDING PROTEIN-LIKE"/>
    <property type="match status" value="1"/>
</dbReference>
<keyword evidence="4" id="KW-1185">Reference proteome</keyword>
<gene>
    <name evidence="3" type="ORF">POM88_033711</name>
</gene>
<dbReference type="Proteomes" id="UP001237642">
    <property type="component" value="Unassembled WGS sequence"/>
</dbReference>
<evidence type="ECO:0000259" key="2">
    <source>
        <dbReference type="Pfam" id="PF14214"/>
    </source>
</evidence>
<sequence length="509" mass="57609">MKEANYNHLKLDNFTSFRSDFGGNLNTKKTRTVDYIFNKENYCPSNAANLSSPSSAGKEINTPGTCNFYDFSNVSITPTAPQKINRVPLSNISNTLNSEEGEGSNIPGTYNSYNFSNVSITPNAPKKMNRVPLSNISNTLNSEKGVQRKLNGTKSNQSKVSVAKPKNNSTMSSLISDDEDDLFWDDDTTFNDIPEGCISSKVAPADGYASLGAPTECCSKCHAIIWKGERVNKSVRHGVPKFSICCGQGQIKIPDTPPTPSYLMQLYNDRKKSNHFKRCIRLIKMLDETNQLVSKFRYARDRFEEQPIRDLRIKMKVCRSQSGRENNIGPSDEVAAVMIGDDETTSGERDIIIEKKNKDLERISTFHPSLMALQYPLLFPMGEDGYHNEIPYVDPENQNKKKRKRITMKEYYSYKLQVRKHEGMTPRLDDIKKKNYFGTCIGVMSVVELQKRGLPHVHMLIWLNSESKRNLTANIDKFVSAEIPDPEKDPAEVSMHKAFPQKVLSEYYV</sequence>
<proteinExistence type="predicted"/>
<reference evidence="3" key="2">
    <citation type="submission" date="2023-05" db="EMBL/GenBank/DDBJ databases">
        <authorList>
            <person name="Schelkunov M.I."/>
        </authorList>
    </citation>
    <scope>NUCLEOTIDE SEQUENCE</scope>
    <source>
        <strain evidence="3">Hsosn_3</strain>
        <tissue evidence="3">Leaf</tissue>
    </source>
</reference>
<dbReference type="AlphaFoldDB" id="A0AAD8HJV2"/>
<dbReference type="EMBL" id="JAUIZM010000008">
    <property type="protein sequence ID" value="KAK1367619.1"/>
    <property type="molecule type" value="Genomic_DNA"/>
</dbReference>
<accession>A0AAD8HJV2</accession>
<evidence type="ECO:0000313" key="3">
    <source>
        <dbReference type="EMBL" id="KAK1367619.1"/>
    </source>
</evidence>
<comment type="caution">
    <text evidence="3">The sequence shown here is derived from an EMBL/GenBank/DDBJ whole genome shotgun (WGS) entry which is preliminary data.</text>
</comment>